<dbReference type="EMBL" id="AGNL01005712">
    <property type="protein sequence ID" value="EJK72518.1"/>
    <property type="molecule type" value="Genomic_DNA"/>
</dbReference>
<gene>
    <name evidence="2" type="ORF">THAOC_05946</name>
</gene>
<evidence type="ECO:0000313" key="2">
    <source>
        <dbReference type="EMBL" id="EJK72518.1"/>
    </source>
</evidence>
<name>K0T1J6_THAOC</name>
<accession>K0T1J6</accession>
<feature type="chain" id="PRO_5003841555" evidence="1">
    <location>
        <begin position="20"/>
        <end position="136"/>
    </location>
</feature>
<reference evidence="2 3" key="1">
    <citation type="journal article" date="2012" name="Genome Biol.">
        <title>Genome and low-iron response of an oceanic diatom adapted to chronic iron limitation.</title>
        <authorList>
            <person name="Lommer M."/>
            <person name="Specht M."/>
            <person name="Roy A.S."/>
            <person name="Kraemer L."/>
            <person name="Andreson R."/>
            <person name="Gutowska M.A."/>
            <person name="Wolf J."/>
            <person name="Bergner S.V."/>
            <person name="Schilhabel M.B."/>
            <person name="Klostermeier U.C."/>
            <person name="Beiko R.G."/>
            <person name="Rosenstiel P."/>
            <person name="Hippler M."/>
            <person name="Laroche J."/>
        </authorList>
    </citation>
    <scope>NUCLEOTIDE SEQUENCE [LARGE SCALE GENOMIC DNA]</scope>
    <source>
        <strain evidence="2 3">CCMP1005</strain>
    </source>
</reference>
<comment type="caution">
    <text evidence="2">The sequence shown here is derived from an EMBL/GenBank/DDBJ whole genome shotgun (WGS) entry which is preliminary data.</text>
</comment>
<proteinExistence type="predicted"/>
<keyword evidence="1" id="KW-0732">Signal</keyword>
<sequence length="136" mass="14484">MFGRRLAQTILLASSIAAGFEFPGFGCHLVIEKNEWAAGCVPAVNFVVKLSNCDDGTAMSDVTILFLDESNHELGRDYFAAPTGQCSVSGYGNVRTITPRGGNHVFMIASADLCGKQTTSISSNQVPINGQVSECY</sequence>
<dbReference type="AlphaFoldDB" id="K0T1J6"/>
<protein>
    <submittedName>
        <fullName evidence="2">Uncharacterized protein</fullName>
    </submittedName>
</protein>
<feature type="signal peptide" evidence="1">
    <location>
        <begin position="1"/>
        <end position="19"/>
    </location>
</feature>
<organism evidence="2 3">
    <name type="scientific">Thalassiosira oceanica</name>
    <name type="common">Marine diatom</name>
    <dbReference type="NCBI Taxonomy" id="159749"/>
    <lineage>
        <taxon>Eukaryota</taxon>
        <taxon>Sar</taxon>
        <taxon>Stramenopiles</taxon>
        <taxon>Ochrophyta</taxon>
        <taxon>Bacillariophyta</taxon>
        <taxon>Coscinodiscophyceae</taxon>
        <taxon>Thalassiosirophycidae</taxon>
        <taxon>Thalassiosirales</taxon>
        <taxon>Thalassiosiraceae</taxon>
        <taxon>Thalassiosira</taxon>
    </lineage>
</organism>
<keyword evidence="3" id="KW-1185">Reference proteome</keyword>
<evidence type="ECO:0000313" key="3">
    <source>
        <dbReference type="Proteomes" id="UP000266841"/>
    </source>
</evidence>
<dbReference type="Proteomes" id="UP000266841">
    <property type="component" value="Unassembled WGS sequence"/>
</dbReference>
<evidence type="ECO:0000256" key="1">
    <source>
        <dbReference type="SAM" id="SignalP"/>
    </source>
</evidence>